<reference evidence="2 3" key="1">
    <citation type="journal article" date="2005" name="Science">
        <title>Genome sequence of Theileria parva, a bovine pathogen that transforms lymphocytes.</title>
        <authorList>
            <person name="Gardner M.J."/>
            <person name="Bishop R."/>
            <person name="Shah T."/>
            <person name="de Villiers E.P."/>
            <person name="Carlton J.M."/>
            <person name="Hall N."/>
            <person name="Ren Q."/>
            <person name="Paulsen I.T."/>
            <person name="Pain A."/>
            <person name="Berriman M."/>
            <person name="Wilson R.J.M."/>
            <person name="Sato S."/>
            <person name="Ralph S.A."/>
            <person name="Mann D.J."/>
            <person name="Xiong Z."/>
            <person name="Shallom S.J."/>
            <person name="Weidman J."/>
            <person name="Jiang L."/>
            <person name="Lynn J."/>
            <person name="Weaver B."/>
            <person name="Shoaibi A."/>
            <person name="Domingo A.R."/>
            <person name="Wasawo D."/>
            <person name="Crabtree J."/>
            <person name="Wortman J.R."/>
            <person name="Haas B."/>
            <person name="Angiuoli S.V."/>
            <person name="Creasy T.H."/>
            <person name="Lu C."/>
            <person name="Suh B."/>
            <person name="Silva J.C."/>
            <person name="Utterback T.R."/>
            <person name="Feldblyum T.V."/>
            <person name="Pertea M."/>
            <person name="Allen J."/>
            <person name="Nierman W.C."/>
            <person name="Taracha E.L.N."/>
            <person name="Salzberg S.L."/>
            <person name="White O.R."/>
            <person name="Fitzhugh H.A."/>
            <person name="Morzaria S."/>
            <person name="Venter J.C."/>
            <person name="Fraser C.M."/>
            <person name="Nene V."/>
        </authorList>
    </citation>
    <scope>NUCLEOTIDE SEQUENCE [LARGE SCALE GENOMIC DNA]</scope>
    <source>
        <strain evidence="2 3">Muguga</strain>
    </source>
</reference>
<dbReference type="Proteomes" id="UP000001949">
    <property type="component" value="Unassembled WGS sequence"/>
</dbReference>
<evidence type="ECO:0000256" key="1">
    <source>
        <dbReference type="SAM" id="MobiDB-lite"/>
    </source>
</evidence>
<organism evidence="2 3">
    <name type="scientific">Theileria parva</name>
    <name type="common">East coast fever infection agent</name>
    <dbReference type="NCBI Taxonomy" id="5875"/>
    <lineage>
        <taxon>Eukaryota</taxon>
        <taxon>Sar</taxon>
        <taxon>Alveolata</taxon>
        <taxon>Apicomplexa</taxon>
        <taxon>Aconoidasida</taxon>
        <taxon>Piroplasmida</taxon>
        <taxon>Theileriidae</taxon>
        <taxon>Theileria</taxon>
    </lineage>
</organism>
<protein>
    <submittedName>
        <fullName evidence="2">Uncharacterized protein</fullName>
    </submittedName>
</protein>
<sequence>MSGNSDSTPDVTNIHDDSTNTKKQE</sequence>
<gene>
    <name evidence="2" type="ordered locus">TP02_0341</name>
</gene>
<evidence type="ECO:0000313" key="3">
    <source>
        <dbReference type="Proteomes" id="UP000001949"/>
    </source>
</evidence>
<evidence type="ECO:0000313" key="2">
    <source>
        <dbReference type="EMBL" id="EAN32624.1"/>
    </source>
</evidence>
<accession>Q4N5E9</accession>
<name>Q4N5E9_THEPA</name>
<dbReference type="AlphaFoldDB" id="Q4N5E9"/>
<proteinExistence type="predicted"/>
<dbReference type="EMBL" id="AAGK01000002">
    <property type="protein sequence ID" value="EAN32624.1"/>
    <property type="molecule type" value="Genomic_DNA"/>
</dbReference>
<dbReference type="InParanoid" id="Q4N5E9"/>
<keyword evidence="3" id="KW-1185">Reference proteome</keyword>
<feature type="compositionally biased region" description="Basic and acidic residues" evidence="1">
    <location>
        <begin position="13"/>
        <end position="25"/>
    </location>
</feature>
<comment type="caution">
    <text evidence="2">The sequence shown here is derived from an EMBL/GenBank/DDBJ whole genome shotgun (WGS) entry which is preliminary data.</text>
</comment>
<feature type="compositionally biased region" description="Polar residues" evidence="1">
    <location>
        <begin position="1"/>
        <end position="11"/>
    </location>
</feature>
<feature type="region of interest" description="Disordered" evidence="1">
    <location>
        <begin position="1"/>
        <end position="25"/>
    </location>
</feature>